<evidence type="ECO:0000313" key="2">
    <source>
        <dbReference type="Proteomes" id="UP000601361"/>
    </source>
</evidence>
<evidence type="ECO:0008006" key="3">
    <source>
        <dbReference type="Google" id="ProtNLM"/>
    </source>
</evidence>
<comment type="caution">
    <text evidence="1">The sequence shown here is derived from an EMBL/GenBank/DDBJ whole genome shotgun (WGS) entry which is preliminary data.</text>
</comment>
<keyword evidence="2" id="KW-1185">Reference proteome</keyword>
<sequence>MLTIKVNLSPENEAAIRSQAAKAGVPINAYVAPFLNAVADRTLQMVPLFPAPVKSQS</sequence>
<protein>
    <recommendedName>
        <fullName evidence="3">Toxin-antitoxin system HicB family antitoxin</fullName>
    </recommendedName>
</protein>
<evidence type="ECO:0000313" key="1">
    <source>
        <dbReference type="EMBL" id="GGG34189.1"/>
    </source>
</evidence>
<reference evidence="2" key="1">
    <citation type="journal article" date="2019" name="Int. J. Syst. Evol. Microbiol.">
        <title>The Global Catalogue of Microorganisms (GCM) 10K type strain sequencing project: providing services to taxonomists for standard genome sequencing and annotation.</title>
        <authorList>
            <consortium name="The Broad Institute Genomics Platform"/>
            <consortium name="The Broad Institute Genome Sequencing Center for Infectious Disease"/>
            <person name="Wu L."/>
            <person name="Ma J."/>
        </authorList>
    </citation>
    <scope>NUCLEOTIDE SEQUENCE [LARGE SCALE GENOMIC DNA]</scope>
    <source>
        <strain evidence="2">CGMCC 1.12990</strain>
    </source>
</reference>
<proteinExistence type="predicted"/>
<accession>A0ABQ1WKE4</accession>
<name>A0ABQ1WKE4_9BACT</name>
<dbReference type="Proteomes" id="UP000601361">
    <property type="component" value="Unassembled WGS sequence"/>
</dbReference>
<gene>
    <name evidence="1" type="ORF">GCM10011378_08260</name>
</gene>
<organism evidence="1 2">
    <name type="scientific">Hymenobacter glacieicola</name>
    <dbReference type="NCBI Taxonomy" id="1562124"/>
    <lineage>
        <taxon>Bacteria</taxon>
        <taxon>Pseudomonadati</taxon>
        <taxon>Bacteroidota</taxon>
        <taxon>Cytophagia</taxon>
        <taxon>Cytophagales</taxon>
        <taxon>Hymenobacteraceae</taxon>
        <taxon>Hymenobacter</taxon>
    </lineage>
</organism>
<dbReference type="EMBL" id="BMGS01000002">
    <property type="protein sequence ID" value="GGG34189.1"/>
    <property type="molecule type" value="Genomic_DNA"/>
</dbReference>